<dbReference type="RefSeq" id="WP_338395767.1">
    <property type="nucleotide sequence ID" value="NZ_AP025319.1"/>
</dbReference>
<dbReference type="Gene3D" id="3.30.70.100">
    <property type="match status" value="1"/>
</dbReference>
<accession>A0AAU9D0C8</accession>
<gene>
    <name evidence="2" type="ORF">FUAX_50490</name>
</gene>
<name>A0AAU9D0C8_9BACT</name>
<dbReference type="AlphaFoldDB" id="A0AAU9D0C8"/>
<dbReference type="InterPro" id="IPR007138">
    <property type="entry name" value="ABM_dom"/>
</dbReference>
<dbReference type="KEGG" id="fax:FUAX_50490"/>
<dbReference type="InterPro" id="IPR050744">
    <property type="entry name" value="AI-2_Isomerase_LsrG"/>
</dbReference>
<feature type="domain" description="ABM" evidence="1">
    <location>
        <begin position="4"/>
        <end position="94"/>
    </location>
</feature>
<evidence type="ECO:0000313" key="2">
    <source>
        <dbReference type="EMBL" id="BDD12617.1"/>
    </source>
</evidence>
<sequence>MKKLTIVAKLKAQKGKESETRKALEALIPITLKEEGCLEYRLHVNTDNEGEFMFYENWTSHDLWQKHMNNTHLQDFVAKMDQFVDGDIDLSTWFEG</sequence>
<dbReference type="SUPFAM" id="SSF54909">
    <property type="entry name" value="Dimeric alpha+beta barrel"/>
    <property type="match status" value="1"/>
</dbReference>
<proteinExistence type="predicted"/>
<evidence type="ECO:0000313" key="3">
    <source>
        <dbReference type="Proteomes" id="UP001348817"/>
    </source>
</evidence>
<keyword evidence="3" id="KW-1185">Reference proteome</keyword>
<geneLocation type="plasmid" evidence="2 3">
    <name>pFA5</name>
</geneLocation>
<dbReference type="GO" id="GO:0004497">
    <property type="term" value="F:monooxygenase activity"/>
    <property type="evidence" value="ECO:0007669"/>
    <property type="project" value="UniProtKB-KW"/>
</dbReference>
<dbReference type="PANTHER" id="PTHR33336">
    <property type="entry name" value="QUINOL MONOOXYGENASE YGIN-RELATED"/>
    <property type="match status" value="1"/>
</dbReference>
<dbReference type="Pfam" id="PF03992">
    <property type="entry name" value="ABM"/>
    <property type="match status" value="1"/>
</dbReference>
<keyword evidence="2" id="KW-0503">Monooxygenase</keyword>
<reference evidence="2 3" key="1">
    <citation type="submission" date="2021-12" db="EMBL/GenBank/DDBJ databases">
        <title>Genome sequencing of bacteria with rrn-lacking chromosome and rrn-plasmid.</title>
        <authorList>
            <person name="Anda M."/>
            <person name="Iwasaki W."/>
        </authorList>
    </citation>
    <scope>NUCLEOTIDE SEQUENCE [LARGE SCALE GENOMIC DNA]</scope>
    <source>
        <strain evidence="2 3">DSM 100852</strain>
        <plasmid evidence="2 3">pFA5</plasmid>
    </source>
</reference>
<organism evidence="2 3">
    <name type="scientific">Fulvitalea axinellae</name>
    <dbReference type="NCBI Taxonomy" id="1182444"/>
    <lineage>
        <taxon>Bacteria</taxon>
        <taxon>Pseudomonadati</taxon>
        <taxon>Bacteroidota</taxon>
        <taxon>Cytophagia</taxon>
        <taxon>Cytophagales</taxon>
        <taxon>Persicobacteraceae</taxon>
        <taxon>Fulvitalea</taxon>
    </lineage>
</organism>
<dbReference type="Proteomes" id="UP001348817">
    <property type="component" value="Plasmid pFA5"/>
</dbReference>
<keyword evidence="2" id="KW-0560">Oxidoreductase</keyword>
<evidence type="ECO:0000259" key="1">
    <source>
        <dbReference type="PROSITE" id="PS51725"/>
    </source>
</evidence>
<dbReference type="PROSITE" id="PS51725">
    <property type="entry name" value="ABM"/>
    <property type="match status" value="1"/>
</dbReference>
<protein>
    <submittedName>
        <fullName evidence="2">Antibiotic biosynthesis monooxygenase</fullName>
    </submittedName>
</protein>
<dbReference type="EMBL" id="AP025319">
    <property type="protein sequence ID" value="BDD12617.1"/>
    <property type="molecule type" value="Genomic_DNA"/>
</dbReference>
<dbReference type="InterPro" id="IPR011008">
    <property type="entry name" value="Dimeric_a/b-barrel"/>
</dbReference>
<dbReference type="PANTHER" id="PTHR33336:SF3">
    <property type="entry name" value="ABM DOMAIN-CONTAINING PROTEIN"/>
    <property type="match status" value="1"/>
</dbReference>
<keyword evidence="2" id="KW-0614">Plasmid</keyword>